<feature type="compositionally biased region" description="Low complexity" evidence="1">
    <location>
        <begin position="61"/>
        <end position="76"/>
    </location>
</feature>
<feature type="compositionally biased region" description="Polar residues" evidence="1">
    <location>
        <begin position="39"/>
        <end position="60"/>
    </location>
</feature>
<organism evidence="2 3">
    <name type="scientific">Nicotiana attenuata</name>
    <name type="common">Coyote tobacco</name>
    <dbReference type="NCBI Taxonomy" id="49451"/>
    <lineage>
        <taxon>Eukaryota</taxon>
        <taxon>Viridiplantae</taxon>
        <taxon>Streptophyta</taxon>
        <taxon>Embryophyta</taxon>
        <taxon>Tracheophyta</taxon>
        <taxon>Spermatophyta</taxon>
        <taxon>Magnoliopsida</taxon>
        <taxon>eudicotyledons</taxon>
        <taxon>Gunneridae</taxon>
        <taxon>Pentapetalae</taxon>
        <taxon>asterids</taxon>
        <taxon>lamiids</taxon>
        <taxon>Solanales</taxon>
        <taxon>Solanaceae</taxon>
        <taxon>Nicotianoideae</taxon>
        <taxon>Nicotianeae</taxon>
        <taxon>Nicotiana</taxon>
    </lineage>
</organism>
<dbReference type="EMBL" id="MJEQ01037188">
    <property type="protein sequence ID" value="OIT01916.1"/>
    <property type="molecule type" value="Genomic_DNA"/>
</dbReference>
<evidence type="ECO:0000313" key="3">
    <source>
        <dbReference type="Proteomes" id="UP000187609"/>
    </source>
</evidence>
<evidence type="ECO:0000256" key="1">
    <source>
        <dbReference type="SAM" id="MobiDB-lite"/>
    </source>
</evidence>
<dbReference type="Proteomes" id="UP000187609">
    <property type="component" value="Unassembled WGS sequence"/>
</dbReference>
<name>A0A1J6IBW7_NICAT</name>
<sequence length="82" mass="8827">MPKSRPSMSTVVKLLIGEMEVDDEEISEPGMLSDLLSLRSNKNTSSDSLSAGSGKQVESPSSMNTTMTHGTMTFTSINDRKS</sequence>
<accession>A0A1J6IBW7</accession>
<reference evidence="2" key="1">
    <citation type="submission" date="2016-11" db="EMBL/GenBank/DDBJ databases">
        <title>The genome of Nicotiana attenuata.</title>
        <authorList>
            <person name="Xu S."/>
            <person name="Brockmoeller T."/>
            <person name="Gaquerel E."/>
            <person name="Navarro A."/>
            <person name="Kuhl H."/>
            <person name="Gase K."/>
            <person name="Ling Z."/>
            <person name="Zhou W."/>
            <person name="Kreitzer C."/>
            <person name="Stanke M."/>
            <person name="Tang H."/>
            <person name="Lyons E."/>
            <person name="Pandey P."/>
            <person name="Pandey S.P."/>
            <person name="Timmermann B."/>
            <person name="Baldwin I.T."/>
        </authorList>
    </citation>
    <scope>NUCLEOTIDE SEQUENCE [LARGE SCALE GENOMIC DNA]</scope>
    <source>
        <strain evidence="2">UT</strain>
    </source>
</reference>
<dbReference type="OMA" id="KMISQPG"/>
<dbReference type="Gramene" id="OIT01916">
    <property type="protein sequence ID" value="OIT01916"/>
    <property type="gene ID" value="A4A49_23011"/>
</dbReference>
<dbReference type="SMR" id="A0A1J6IBW7"/>
<proteinExistence type="predicted"/>
<evidence type="ECO:0000313" key="2">
    <source>
        <dbReference type="EMBL" id="OIT01916.1"/>
    </source>
</evidence>
<keyword evidence="3" id="KW-1185">Reference proteome</keyword>
<feature type="region of interest" description="Disordered" evidence="1">
    <location>
        <begin position="39"/>
        <end position="82"/>
    </location>
</feature>
<comment type="caution">
    <text evidence="2">The sequence shown here is derived from an EMBL/GenBank/DDBJ whole genome shotgun (WGS) entry which is preliminary data.</text>
</comment>
<gene>
    <name evidence="2" type="ORF">A4A49_23011</name>
</gene>
<dbReference type="AlphaFoldDB" id="A0A1J6IBW7"/>
<protein>
    <submittedName>
        <fullName evidence="2">Uncharacterized protein</fullName>
    </submittedName>
</protein>